<dbReference type="Proteomes" id="UP001152795">
    <property type="component" value="Unassembled WGS sequence"/>
</dbReference>
<dbReference type="EMBL" id="CACRXK020000628">
    <property type="protein sequence ID" value="CAB3983570.1"/>
    <property type="molecule type" value="Genomic_DNA"/>
</dbReference>
<gene>
    <name evidence="2" type="ORF">PACLA_8A041660</name>
</gene>
<evidence type="ECO:0000256" key="1">
    <source>
        <dbReference type="SAM" id="MobiDB-lite"/>
    </source>
</evidence>
<organism evidence="2 3">
    <name type="scientific">Paramuricea clavata</name>
    <name type="common">Red gorgonian</name>
    <name type="synonym">Violescent sea-whip</name>
    <dbReference type="NCBI Taxonomy" id="317549"/>
    <lineage>
        <taxon>Eukaryota</taxon>
        <taxon>Metazoa</taxon>
        <taxon>Cnidaria</taxon>
        <taxon>Anthozoa</taxon>
        <taxon>Octocorallia</taxon>
        <taxon>Malacalcyonacea</taxon>
        <taxon>Plexauridae</taxon>
        <taxon>Paramuricea</taxon>
    </lineage>
</organism>
<sequence>MSNRISVSGKKRRRTGARSSGKGKKISKIVMDKTGDDRERRDRLPQRVWGGTSYKVEVDQHLLHDMFSVKPTRKMAVNLPLVTPSQLVTSSQRMTSSQDNHAIS</sequence>
<feature type="region of interest" description="Disordered" evidence="1">
    <location>
        <begin position="1"/>
        <end position="44"/>
    </location>
</feature>
<comment type="caution">
    <text evidence="2">The sequence shown here is derived from an EMBL/GenBank/DDBJ whole genome shotgun (WGS) entry which is preliminary data.</text>
</comment>
<feature type="compositionally biased region" description="Basic residues" evidence="1">
    <location>
        <begin position="9"/>
        <end position="27"/>
    </location>
</feature>
<feature type="compositionally biased region" description="Basic and acidic residues" evidence="1">
    <location>
        <begin position="30"/>
        <end position="44"/>
    </location>
</feature>
<evidence type="ECO:0000313" key="2">
    <source>
        <dbReference type="EMBL" id="CAB3983570.1"/>
    </source>
</evidence>
<protein>
    <submittedName>
        <fullName evidence="2">Uncharacterized protein</fullName>
    </submittedName>
</protein>
<dbReference type="AlphaFoldDB" id="A0A7D9DEX1"/>
<proteinExistence type="predicted"/>
<accession>A0A7D9DEX1</accession>
<feature type="non-terminal residue" evidence="2">
    <location>
        <position position="104"/>
    </location>
</feature>
<keyword evidence="3" id="KW-1185">Reference proteome</keyword>
<evidence type="ECO:0000313" key="3">
    <source>
        <dbReference type="Proteomes" id="UP001152795"/>
    </source>
</evidence>
<reference evidence="2" key="1">
    <citation type="submission" date="2020-04" db="EMBL/GenBank/DDBJ databases">
        <authorList>
            <person name="Alioto T."/>
            <person name="Alioto T."/>
            <person name="Gomez Garrido J."/>
        </authorList>
    </citation>
    <scope>NUCLEOTIDE SEQUENCE</scope>
    <source>
        <strain evidence="2">A484AB</strain>
    </source>
</reference>
<name>A0A7D9DEX1_PARCT</name>